<dbReference type="InterPro" id="IPR003777">
    <property type="entry name" value="XdhC_CoxI"/>
</dbReference>
<dbReference type="InterPro" id="IPR014308">
    <property type="entry name" value="Xanthine_DH_XdhC"/>
</dbReference>
<reference evidence="4" key="1">
    <citation type="submission" date="2024-06" db="EMBL/GenBank/DDBJ databases">
        <title>Methylostella associata gen. nov., sp. nov., a novel Ancalomicrobiaceae-affiliated facultatively methylotrophic bacteria that feed on methanotrophs of the genus Methylococcus.</title>
        <authorList>
            <person name="Saltykova V."/>
            <person name="Danilova O.V."/>
            <person name="Oshkin I.Y."/>
            <person name="Belova S.E."/>
            <person name="Pimenov N.V."/>
            <person name="Dedysh S.N."/>
        </authorList>
    </citation>
    <scope>NUCLEOTIDE SEQUENCE</scope>
    <source>
        <strain evidence="4">S20</strain>
    </source>
</reference>
<feature type="domain" description="XdhC- CoxI" evidence="2">
    <location>
        <begin position="11"/>
        <end position="69"/>
    </location>
</feature>
<evidence type="ECO:0000259" key="2">
    <source>
        <dbReference type="Pfam" id="PF02625"/>
    </source>
</evidence>
<feature type="domain" description="XdhC Rossmann" evidence="3">
    <location>
        <begin position="174"/>
        <end position="316"/>
    </location>
</feature>
<organism evidence="4">
    <name type="scientific">Methyloraptor flagellatus</name>
    <dbReference type="NCBI Taxonomy" id="3162530"/>
    <lineage>
        <taxon>Bacteria</taxon>
        <taxon>Pseudomonadati</taxon>
        <taxon>Pseudomonadota</taxon>
        <taxon>Alphaproteobacteria</taxon>
        <taxon>Hyphomicrobiales</taxon>
        <taxon>Ancalomicrobiaceae</taxon>
        <taxon>Methyloraptor</taxon>
    </lineage>
</organism>
<dbReference type="SUPFAM" id="SSF51735">
    <property type="entry name" value="NAD(P)-binding Rossmann-fold domains"/>
    <property type="match status" value="1"/>
</dbReference>
<dbReference type="Pfam" id="PF02625">
    <property type="entry name" value="XdhC_CoxI"/>
    <property type="match status" value="1"/>
</dbReference>
<dbReference type="Gene3D" id="3.40.50.720">
    <property type="entry name" value="NAD(P)-binding Rossmann-like Domain"/>
    <property type="match status" value="1"/>
</dbReference>
<dbReference type="AlphaFoldDB" id="A0AAU7X6B5"/>
<accession>A0AAU7X6B5</accession>
<sequence length="354" mass="36354">MSHWAKIRRALDRDGRVAAVTIVEALGSSPREPGARMIVHVDGSFHGTIGGGTLEWQALAEAQAGLHRGVAGWSETSYALGPDLGQCCGGRVIVGFEYFDASRLSEVADYESREAAGGFVTRSQRPAGGTGTLRRAIVAADSLAATPELPPSATLATGSDRQMTERFGAVGRTVLIFGAGHVGRALVLALAPLPFRVLWIDPRPEAFPAHVPGNVTLVRPDDPVAAVAAAAPGALVLVMTHSHALDLALVDAALRRDVFPYVGVIGSATKRARFSKRLAETGHGPEAVAAMVCPIGAGGPVSKLPAAIAASVAVELLVADETASAVSGADGAGAGPADAERPIPTRGGMVRRRA</sequence>
<dbReference type="KEGG" id="mflg:ABS361_14220"/>
<dbReference type="Pfam" id="PF13478">
    <property type="entry name" value="XdhC_C"/>
    <property type="match status" value="1"/>
</dbReference>
<dbReference type="PANTHER" id="PTHR30388:SF6">
    <property type="entry name" value="XANTHINE DEHYDROGENASE SUBUNIT A-RELATED"/>
    <property type="match status" value="1"/>
</dbReference>
<protein>
    <submittedName>
        <fullName evidence="4">Xanthine dehydrogenase accessory protein XdhC</fullName>
    </submittedName>
</protein>
<dbReference type="InterPro" id="IPR027051">
    <property type="entry name" value="XdhC_Rossmann_dom"/>
</dbReference>
<dbReference type="PANTHER" id="PTHR30388">
    <property type="entry name" value="ALDEHYDE OXIDOREDUCTASE MOLYBDENUM COFACTOR ASSEMBLY PROTEIN"/>
    <property type="match status" value="1"/>
</dbReference>
<evidence type="ECO:0000259" key="3">
    <source>
        <dbReference type="Pfam" id="PF13478"/>
    </source>
</evidence>
<feature type="region of interest" description="Disordered" evidence="1">
    <location>
        <begin position="326"/>
        <end position="354"/>
    </location>
</feature>
<gene>
    <name evidence="4" type="primary">xdhC</name>
    <name evidence="4" type="ORF">ABS361_14220</name>
</gene>
<evidence type="ECO:0000256" key="1">
    <source>
        <dbReference type="SAM" id="MobiDB-lite"/>
    </source>
</evidence>
<dbReference type="RefSeq" id="WP_407048346.1">
    <property type="nucleotide sequence ID" value="NZ_CP158568.1"/>
</dbReference>
<dbReference type="NCBIfam" id="TIGR02964">
    <property type="entry name" value="xanthine_xdhC"/>
    <property type="match status" value="1"/>
</dbReference>
<proteinExistence type="predicted"/>
<dbReference type="InterPro" id="IPR052698">
    <property type="entry name" value="MoCofactor_Util/Proc"/>
</dbReference>
<name>A0AAU7X6B5_9HYPH</name>
<dbReference type="EMBL" id="CP158568">
    <property type="protein sequence ID" value="XBY43247.1"/>
    <property type="molecule type" value="Genomic_DNA"/>
</dbReference>
<dbReference type="InterPro" id="IPR036291">
    <property type="entry name" value="NAD(P)-bd_dom_sf"/>
</dbReference>
<evidence type="ECO:0000313" key="4">
    <source>
        <dbReference type="EMBL" id="XBY43247.1"/>
    </source>
</evidence>